<protein>
    <submittedName>
        <fullName evidence="1">Uncharacterized protein</fullName>
    </submittedName>
</protein>
<gene>
    <name evidence="1" type="ORF">BDR25DRAFT_353843</name>
</gene>
<proteinExistence type="predicted"/>
<dbReference type="Proteomes" id="UP000799755">
    <property type="component" value="Unassembled WGS sequence"/>
</dbReference>
<organism evidence="1 2">
    <name type="scientific">Lindgomyces ingoldianus</name>
    <dbReference type="NCBI Taxonomy" id="673940"/>
    <lineage>
        <taxon>Eukaryota</taxon>
        <taxon>Fungi</taxon>
        <taxon>Dikarya</taxon>
        <taxon>Ascomycota</taxon>
        <taxon>Pezizomycotina</taxon>
        <taxon>Dothideomycetes</taxon>
        <taxon>Pleosporomycetidae</taxon>
        <taxon>Pleosporales</taxon>
        <taxon>Lindgomycetaceae</taxon>
        <taxon>Lindgomyces</taxon>
    </lineage>
</organism>
<evidence type="ECO:0000313" key="2">
    <source>
        <dbReference type="Proteomes" id="UP000799755"/>
    </source>
</evidence>
<name>A0ACB6QYJ3_9PLEO</name>
<keyword evidence="2" id="KW-1185">Reference proteome</keyword>
<reference evidence="1" key="1">
    <citation type="journal article" date="2020" name="Stud. Mycol.">
        <title>101 Dothideomycetes genomes: a test case for predicting lifestyles and emergence of pathogens.</title>
        <authorList>
            <person name="Haridas S."/>
            <person name="Albert R."/>
            <person name="Binder M."/>
            <person name="Bloem J."/>
            <person name="Labutti K."/>
            <person name="Salamov A."/>
            <person name="Andreopoulos B."/>
            <person name="Baker S."/>
            <person name="Barry K."/>
            <person name="Bills G."/>
            <person name="Bluhm B."/>
            <person name="Cannon C."/>
            <person name="Castanera R."/>
            <person name="Culley D."/>
            <person name="Daum C."/>
            <person name="Ezra D."/>
            <person name="Gonzalez J."/>
            <person name="Henrissat B."/>
            <person name="Kuo A."/>
            <person name="Liang C."/>
            <person name="Lipzen A."/>
            <person name="Lutzoni F."/>
            <person name="Magnuson J."/>
            <person name="Mondo S."/>
            <person name="Nolan M."/>
            <person name="Ohm R."/>
            <person name="Pangilinan J."/>
            <person name="Park H.-J."/>
            <person name="Ramirez L."/>
            <person name="Alfaro M."/>
            <person name="Sun H."/>
            <person name="Tritt A."/>
            <person name="Yoshinaga Y."/>
            <person name="Zwiers L.-H."/>
            <person name="Turgeon B."/>
            <person name="Goodwin S."/>
            <person name="Spatafora J."/>
            <person name="Crous P."/>
            <person name="Grigoriev I."/>
        </authorList>
    </citation>
    <scope>NUCLEOTIDE SEQUENCE</scope>
    <source>
        <strain evidence="1">ATCC 200398</strain>
    </source>
</reference>
<evidence type="ECO:0000313" key="1">
    <source>
        <dbReference type="EMBL" id="KAF2472104.1"/>
    </source>
</evidence>
<accession>A0ACB6QYJ3</accession>
<dbReference type="EMBL" id="MU003503">
    <property type="protein sequence ID" value="KAF2472104.1"/>
    <property type="molecule type" value="Genomic_DNA"/>
</dbReference>
<sequence>MSQSIYSYSLSTLGICVTRTKKIPVMKRYQIPPSPFPRTKSPRQHIDKAKISEGKFALLLSKWKYISNYIALYLRPKTLLSCRLTSSLLPLTLLIQRGSPVENSPLKVDKLALNLSYIPSVLEETPMTTKHVTNYIRASAGSSNTGSPAPLIELTEAPDEQNTPDQDACHQYLLKRYERYGRVVILRYILAKVSGIRYEANNRIVGAQRIQTTFYSEPS</sequence>
<comment type="caution">
    <text evidence="1">The sequence shown here is derived from an EMBL/GenBank/DDBJ whole genome shotgun (WGS) entry which is preliminary data.</text>
</comment>